<dbReference type="InterPro" id="IPR028889">
    <property type="entry name" value="USP"/>
</dbReference>
<dbReference type="Gene3D" id="3.90.70.10">
    <property type="entry name" value="Cysteine proteinases"/>
    <property type="match status" value="1"/>
</dbReference>
<dbReference type="PANTHER" id="PTHR21646">
    <property type="entry name" value="UBIQUITIN CARBOXYL-TERMINAL HYDROLASE"/>
    <property type="match status" value="1"/>
</dbReference>
<evidence type="ECO:0000313" key="2">
    <source>
        <dbReference type="EMBL" id="QPI16873.1"/>
    </source>
</evidence>
<gene>
    <name evidence="2" type="ORF">NIOZUU159_00370</name>
</gene>
<keyword evidence="2" id="KW-0378">Hydrolase</keyword>
<dbReference type="PROSITE" id="PS50235">
    <property type="entry name" value="USP_3"/>
    <property type="match status" value="1"/>
</dbReference>
<protein>
    <submittedName>
        <fullName evidence="2">Ubiquitin carboxyl-terminal hydrolase</fullName>
    </submittedName>
</protein>
<proteinExistence type="predicted"/>
<dbReference type="InterPro" id="IPR050185">
    <property type="entry name" value="Ub_carboxyl-term_hydrolase"/>
</dbReference>
<accession>A0A7S9XGP9</accession>
<dbReference type="GO" id="GO:0016579">
    <property type="term" value="P:protein deubiquitination"/>
    <property type="evidence" value="ECO:0007669"/>
    <property type="project" value="InterPro"/>
</dbReference>
<evidence type="ECO:0000259" key="1">
    <source>
        <dbReference type="PROSITE" id="PS50235"/>
    </source>
</evidence>
<dbReference type="InterPro" id="IPR038765">
    <property type="entry name" value="Papain-like_cys_pep_sf"/>
</dbReference>
<dbReference type="SUPFAM" id="SSF54001">
    <property type="entry name" value="Cysteine proteinases"/>
    <property type="match status" value="1"/>
</dbReference>
<dbReference type="InterPro" id="IPR001394">
    <property type="entry name" value="Peptidase_C19_UCH"/>
</dbReference>
<dbReference type="EMBL" id="MW030611">
    <property type="protein sequence ID" value="QPI16873.1"/>
    <property type="molecule type" value="Genomic_DNA"/>
</dbReference>
<reference evidence="2" key="1">
    <citation type="submission" date="2020-08" db="EMBL/GenBank/DDBJ databases">
        <title>Bridging the membrane lipid divide: bacteria of the FCB group superphylum have the potential to synthesize archaeal ether lipids.</title>
        <authorList>
            <person name="Villanueva L."/>
            <person name="von Meijenfeldt F.A.B."/>
            <person name="Westbye A.B."/>
            <person name="Yadav S."/>
            <person name="Hopmans E.C."/>
            <person name="Dutilh B.E."/>
            <person name="Sinninghe Damste J.S."/>
        </authorList>
    </citation>
    <scope>NUCLEOTIDE SEQUENCE</scope>
    <source>
        <strain evidence="2">NIOZ-UU159</strain>
    </source>
</reference>
<dbReference type="CDD" id="cd02257">
    <property type="entry name" value="Peptidase_C19"/>
    <property type="match status" value="1"/>
</dbReference>
<dbReference type="InterPro" id="IPR018200">
    <property type="entry name" value="USP_CS"/>
</dbReference>
<sequence length="338" mass="39816">MQGLENIGSTCAINSLIQIICRNTYLRDTILSYELSDDTFTNNLKEILVLMHNKGKSLIPRKFVKKVFNTFKGTFRYGEQLDIYELWLYLSEAVINEINQNPSYYKVINEYSINDKIKDGIVIDNDIDFNNVLLNSNKLKNKFEYYNIKHNNNKISQWQSLIQGFYLNITRCTNCNNTLYNFEPFVTLNLNITNKNLSIVDMIIQLYKEENNCDDWECEKCKLKTQYIKQTKLWSLPKVLFIVVTRFADIFRKNTEYININDQLHFNEGTELGNPNVKKRYKLSSMALHVGNLHGGHYMAICNNDTENYLLYNDMDIKEINNFKNKNNSAYMIIYNQV</sequence>
<dbReference type="GO" id="GO:0004843">
    <property type="term" value="F:cysteine-type deubiquitinase activity"/>
    <property type="evidence" value="ECO:0007669"/>
    <property type="project" value="InterPro"/>
</dbReference>
<organism evidence="2">
    <name type="scientific">Virus NIOZ-UU159</name>
    <dbReference type="NCBI Taxonomy" id="2763270"/>
    <lineage>
        <taxon>Viruses</taxon>
    </lineage>
</organism>
<dbReference type="Pfam" id="PF00443">
    <property type="entry name" value="UCH"/>
    <property type="match status" value="1"/>
</dbReference>
<name>A0A7S9XGP9_9VIRU</name>
<dbReference type="PROSITE" id="PS00973">
    <property type="entry name" value="USP_2"/>
    <property type="match status" value="1"/>
</dbReference>
<feature type="domain" description="USP" evidence="1">
    <location>
        <begin position="2"/>
        <end position="338"/>
    </location>
</feature>